<keyword evidence="1" id="KW-1133">Transmembrane helix</keyword>
<dbReference type="EMBL" id="ACCL02000019">
    <property type="protein sequence ID" value="EET59315.1"/>
    <property type="molecule type" value="Genomic_DNA"/>
</dbReference>
<reference evidence="2" key="1">
    <citation type="submission" date="2009-07" db="EMBL/GenBank/DDBJ databases">
        <authorList>
            <person name="Weinstock G."/>
            <person name="Sodergren E."/>
            <person name="Clifton S."/>
            <person name="Fulton L."/>
            <person name="Fulton B."/>
            <person name="Courtney L."/>
            <person name="Fronick C."/>
            <person name="Harrison M."/>
            <person name="Strong C."/>
            <person name="Farmer C."/>
            <person name="Delahaunty K."/>
            <person name="Markovic C."/>
            <person name="Hall O."/>
            <person name="Minx P."/>
            <person name="Tomlinson C."/>
            <person name="Mitreva M."/>
            <person name="Nelson J."/>
            <person name="Hou S."/>
            <person name="Wollam A."/>
            <person name="Pepin K.H."/>
            <person name="Johnson M."/>
            <person name="Bhonagiri V."/>
            <person name="Nash W.E."/>
            <person name="Warren W."/>
            <person name="Chinwalla A."/>
            <person name="Mardis E.R."/>
            <person name="Wilson R.K."/>
        </authorList>
    </citation>
    <scope>NUCLEOTIDE SEQUENCE [LARGE SCALE GENOMIC DNA]</scope>
    <source>
        <strain evidence="2">DSM 14469</strain>
    </source>
</reference>
<dbReference type="AlphaFoldDB" id="C6LIZ5"/>
<gene>
    <name evidence="2" type="ORF">BRYFOR_08629</name>
</gene>
<dbReference type="STRING" id="168384.SAMN05660368_00780"/>
<evidence type="ECO:0000313" key="2">
    <source>
        <dbReference type="EMBL" id="EET59315.1"/>
    </source>
</evidence>
<organism evidence="2 3">
    <name type="scientific">Marvinbryantia formatexigens DSM 14469</name>
    <dbReference type="NCBI Taxonomy" id="478749"/>
    <lineage>
        <taxon>Bacteria</taxon>
        <taxon>Bacillati</taxon>
        <taxon>Bacillota</taxon>
        <taxon>Clostridia</taxon>
        <taxon>Lachnospirales</taxon>
        <taxon>Lachnospiraceae</taxon>
        <taxon>Marvinbryantia</taxon>
    </lineage>
</organism>
<comment type="caution">
    <text evidence="2">The sequence shown here is derived from an EMBL/GenBank/DDBJ whole genome shotgun (WGS) entry which is preliminary data.</text>
</comment>
<evidence type="ECO:0000256" key="1">
    <source>
        <dbReference type="SAM" id="Phobius"/>
    </source>
</evidence>
<accession>C6LIZ5</accession>
<sequence>MLFVVYYPHIGGAVMEFNLAVFFIAIALVIVAAVVAVVVSVSGAVAGFAHRNLDEEE</sequence>
<keyword evidence="1" id="KW-0472">Membrane</keyword>
<evidence type="ECO:0008006" key="4">
    <source>
        <dbReference type="Google" id="ProtNLM"/>
    </source>
</evidence>
<name>C6LIZ5_9FIRM</name>
<keyword evidence="1" id="KW-0812">Transmembrane</keyword>
<proteinExistence type="predicted"/>
<keyword evidence="3" id="KW-1185">Reference proteome</keyword>
<feature type="transmembrane region" description="Helical" evidence="1">
    <location>
        <begin position="20"/>
        <end position="49"/>
    </location>
</feature>
<evidence type="ECO:0000313" key="3">
    <source>
        <dbReference type="Proteomes" id="UP000005561"/>
    </source>
</evidence>
<dbReference type="Proteomes" id="UP000005561">
    <property type="component" value="Unassembled WGS sequence"/>
</dbReference>
<protein>
    <recommendedName>
        <fullName evidence="4">Transmembrane protein</fullName>
    </recommendedName>
</protein>